<sequence>TTQKRKNSKSKKYVQNTFNKELTKRSENQNDDTLTIKKEKFVVDEEADYMANLLLDDIERDIDQIAAAFHAIDEKGKKNFEDHSVETRKLKNWGIDISSQSSSLMDVSNRVENDKILVTKPTGVELPKFVEVATQTIETEHFPKLSSIINNLNCNQSKGFRELGELLLDSITAMQIP</sequence>
<proteinExistence type="predicted"/>
<dbReference type="EnsemblMetazoa" id="GBRI034408-RA">
    <property type="protein sequence ID" value="GBRI034408-PA"/>
    <property type="gene ID" value="GBRI034408"/>
</dbReference>
<reference evidence="3" key="1">
    <citation type="submission" date="2014-03" db="EMBL/GenBank/DDBJ databases">
        <authorList>
            <person name="Aksoy S."/>
            <person name="Warren W."/>
            <person name="Wilson R.K."/>
        </authorList>
    </citation>
    <scope>NUCLEOTIDE SEQUENCE [LARGE SCALE GENOMIC DNA]</scope>
    <source>
        <strain evidence="3">IAEA</strain>
    </source>
</reference>
<dbReference type="VEuPathDB" id="VectorBase:GBRI034408"/>
<evidence type="ECO:0000256" key="1">
    <source>
        <dbReference type="SAM" id="MobiDB-lite"/>
    </source>
</evidence>
<protein>
    <submittedName>
        <fullName evidence="2">Uncharacterized protein</fullName>
    </submittedName>
</protein>
<feature type="region of interest" description="Disordered" evidence="1">
    <location>
        <begin position="1"/>
        <end position="26"/>
    </location>
</feature>
<evidence type="ECO:0000313" key="2">
    <source>
        <dbReference type="EnsemblMetazoa" id="GBRI034408-PA"/>
    </source>
</evidence>
<reference evidence="2" key="2">
    <citation type="submission" date="2020-05" db="UniProtKB">
        <authorList>
            <consortium name="EnsemblMetazoa"/>
        </authorList>
    </citation>
    <scope>IDENTIFICATION</scope>
    <source>
        <strain evidence="2">IAEA</strain>
    </source>
</reference>
<organism evidence="2 3">
    <name type="scientific">Glossina brevipalpis</name>
    <dbReference type="NCBI Taxonomy" id="37001"/>
    <lineage>
        <taxon>Eukaryota</taxon>
        <taxon>Metazoa</taxon>
        <taxon>Ecdysozoa</taxon>
        <taxon>Arthropoda</taxon>
        <taxon>Hexapoda</taxon>
        <taxon>Insecta</taxon>
        <taxon>Pterygota</taxon>
        <taxon>Neoptera</taxon>
        <taxon>Endopterygota</taxon>
        <taxon>Diptera</taxon>
        <taxon>Brachycera</taxon>
        <taxon>Muscomorpha</taxon>
        <taxon>Hippoboscoidea</taxon>
        <taxon>Glossinidae</taxon>
        <taxon>Glossina</taxon>
    </lineage>
</organism>
<dbReference type="Proteomes" id="UP000091820">
    <property type="component" value="Unassembled WGS sequence"/>
</dbReference>
<evidence type="ECO:0000313" key="3">
    <source>
        <dbReference type="Proteomes" id="UP000091820"/>
    </source>
</evidence>
<keyword evidence="3" id="KW-1185">Reference proteome</keyword>
<accession>A0A1A9WVW0</accession>
<dbReference type="AlphaFoldDB" id="A0A1A9WVW0"/>
<name>A0A1A9WVW0_9MUSC</name>
<feature type="compositionally biased region" description="Basic residues" evidence="1">
    <location>
        <begin position="1"/>
        <end position="12"/>
    </location>
</feature>